<dbReference type="InterPro" id="IPR036188">
    <property type="entry name" value="FAD/NAD-bd_sf"/>
</dbReference>
<sequence length="408" mass="46377">MVPTDSESLYCDVCIIGGNIAGSYLAYLLSDSKIDVIVVEEHKSAGSPLQCAGIVSQKITNLIDLEKNIVINRIKTANLIDSYGNSISISPAENPYVIDRVKLDRQFFVKAKNHGVRFLFSEKFLSYTIIKSKSLNDQNFVAIQTNNRLIYSKLIVGCDGPRSKVARLNGVRNNLLFGMQVRTEYDINHDTIQMIFNHVWNDLFGWIIPEGNGICRIGIGVKSEPKRIFNIFLDEIGIHPHQIINRQGGFIPYGYCNNIAFERCILLGDSACMVKATTGGGIVILLSAAKIAKQAIISAVRTNNFSKKKLVKEYTNNIELKRIKRELKIHYIARLILSKFKHKEFERTFTILNDQKVKNTINIYGDMDFPKRFIIKLLFIPKILLTIALILMKNPFLIFRILWVFIIN</sequence>
<dbReference type="PRINTS" id="PR00420">
    <property type="entry name" value="RNGMNOXGNASE"/>
</dbReference>
<evidence type="ECO:0000259" key="1">
    <source>
        <dbReference type="Pfam" id="PF01494"/>
    </source>
</evidence>
<dbReference type="InterPro" id="IPR011777">
    <property type="entry name" value="Geranylgeranyl_Rdtase_fam"/>
</dbReference>
<evidence type="ECO:0000313" key="2">
    <source>
        <dbReference type="EMBL" id="GAG56920.1"/>
    </source>
</evidence>
<comment type="caution">
    <text evidence="2">The sequence shown here is derived from an EMBL/GenBank/DDBJ whole genome shotgun (WGS) entry which is preliminary data.</text>
</comment>
<dbReference type="NCBIfam" id="TIGR02032">
    <property type="entry name" value="GG-red-SF"/>
    <property type="match status" value="1"/>
</dbReference>
<organism evidence="2">
    <name type="scientific">marine sediment metagenome</name>
    <dbReference type="NCBI Taxonomy" id="412755"/>
    <lineage>
        <taxon>unclassified sequences</taxon>
        <taxon>metagenomes</taxon>
        <taxon>ecological metagenomes</taxon>
    </lineage>
</organism>
<gene>
    <name evidence="2" type="ORF">S01H4_06764</name>
</gene>
<dbReference type="PANTHER" id="PTHR42685">
    <property type="entry name" value="GERANYLGERANYL DIPHOSPHATE REDUCTASE"/>
    <property type="match status" value="1"/>
</dbReference>
<dbReference type="Pfam" id="PF01494">
    <property type="entry name" value="FAD_binding_3"/>
    <property type="match status" value="1"/>
</dbReference>
<protein>
    <recommendedName>
        <fullName evidence="1">FAD-binding domain-containing protein</fullName>
    </recommendedName>
</protein>
<dbReference type="GO" id="GO:0071949">
    <property type="term" value="F:FAD binding"/>
    <property type="evidence" value="ECO:0007669"/>
    <property type="project" value="InterPro"/>
</dbReference>
<dbReference type="AlphaFoldDB" id="X0YLG5"/>
<dbReference type="GO" id="GO:0016628">
    <property type="term" value="F:oxidoreductase activity, acting on the CH-CH group of donors, NAD or NADP as acceptor"/>
    <property type="evidence" value="ECO:0007669"/>
    <property type="project" value="InterPro"/>
</dbReference>
<feature type="domain" description="FAD-binding" evidence="1">
    <location>
        <begin position="11"/>
        <end position="172"/>
    </location>
</feature>
<dbReference type="InterPro" id="IPR002938">
    <property type="entry name" value="FAD-bd"/>
</dbReference>
<proteinExistence type="predicted"/>
<name>X0YLG5_9ZZZZ</name>
<reference evidence="2" key="1">
    <citation type="journal article" date="2014" name="Front. Microbiol.">
        <title>High frequency of phylogenetically diverse reductive dehalogenase-homologous genes in deep subseafloor sedimentary metagenomes.</title>
        <authorList>
            <person name="Kawai M."/>
            <person name="Futagami T."/>
            <person name="Toyoda A."/>
            <person name="Takaki Y."/>
            <person name="Nishi S."/>
            <person name="Hori S."/>
            <person name="Arai W."/>
            <person name="Tsubouchi T."/>
            <person name="Morono Y."/>
            <person name="Uchiyama I."/>
            <person name="Ito T."/>
            <person name="Fujiyama A."/>
            <person name="Inagaki F."/>
            <person name="Takami H."/>
        </authorList>
    </citation>
    <scope>NUCLEOTIDE SEQUENCE</scope>
    <source>
        <strain evidence="2">Expedition CK06-06</strain>
    </source>
</reference>
<dbReference type="Gene3D" id="3.50.50.60">
    <property type="entry name" value="FAD/NAD(P)-binding domain"/>
    <property type="match status" value="1"/>
</dbReference>
<dbReference type="SUPFAM" id="SSF51905">
    <property type="entry name" value="FAD/NAD(P)-binding domain"/>
    <property type="match status" value="1"/>
</dbReference>
<dbReference type="InterPro" id="IPR050407">
    <property type="entry name" value="Geranylgeranyl_reductase"/>
</dbReference>
<accession>X0YLG5</accession>
<dbReference type="PANTHER" id="PTHR42685:SF21">
    <property type="entry name" value="DEHYDROGENASE (FLAVOPROTEIN)-LIKE PROTEIN"/>
    <property type="match status" value="1"/>
</dbReference>
<dbReference type="EMBL" id="BART01002131">
    <property type="protein sequence ID" value="GAG56920.1"/>
    <property type="molecule type" value="Genomic_DNA"/>
</dbReference>